<reference evidence="6 7" key="1">
    <citation type="submission" date="2021-01" db="EMBL/GenBank/DDBJ databases">
        <title>Carboxyliciviraga sp.nov., isolated from coastal sediments.</title>
        <authorList>
            <person name="Lu D."/>
            <person name="Zhang T."/>
        </authorList>
    </citation>
    <scope>NUCLEOTIDE SEQUENCE [LARGE SCALE GENOMIC DNA]</scope>
    <source>
        <strain evidence="6 7">N1Y132</strain>
    </source>
</reference>
<evidence type="ECO:0000256" key="2">
    <source>
        <dbReference type="ARBA" id="ARBA00022723"/>
    </source>
</evidence>
<organism evidence="6 7">
    <name type="scientific">Carboxylicivirga marina</name>
    <dbReference type="NCBI Taxonomy" id="2800988"/>
    <lineage>
        <taxon>Bacteria</taxon>
        <taxon>Pseudomonadati</taxon>
        <taxon>Bacteroidota</taxon>
        <taxon>Bacteroidia</taxon>
        <taxon>Marinilabiliales</taxon>
        <taxon>Marinilabiliaceae</taxon>
        <taxon>Carboxylicivirga</taxon>
    </lineage>
</organism>
<dbReference type="Pfam" id="PF00753">
    <property type="entry name" value="Lactamase_B"/>
    <property type="match status" value="1"/>
</dbReference>
<dbReference type="PANTHER" id="PTHR42978">
    <property type="entry name" value="QUORUM-QUENCHING LACTONASE YTNP-RELATED-RELATED"/>
    <property type="match status" value="1"/>
</dbReference>
<accession>A0ABS1HF38</accession>
<dbReference type="InterPro" id="IPR001279">
    <property type="entry name" value="Metallo-B-lactamas"/>
</dbReference>
<evidence type="ECO:0000313" key="6">
    <source>
        <dbReference type="EMBL" id="MBK3516258.1"/>
    </source>
</evidence>
<dbReference type="InterPro" id="IPR036866">
    <property type="entry name" value="RibonucZ/Hydroxyglut_hydro"/>
</dbReference>
<name>A0ABS1HF38_9BACT</name>
<protein>
    <submittedName>
        <fullName evidence="6">MBL fold metallo-hydrolase</fullName>
    </submittedName>
</protein>
<dbReference type="RefSeq" id="WP_200463487.1">
    <property type="nucleotide sequence ID" value="NZ_JAENRR010000004.1"/>
</dbReference>
<keyword evidence="7" id="KW-1185">Reference proteome</keyword>
<sequence>MKLIKIETGNFMADGGALFGVIPKMMWQKHYPVDEDNYCNLAMRCLLIDMGNRKVLIDTGAGTKQSDKFFSWHRLNGEASLIDSLAKEGYSPDDITDVVLTHLHWDHCGGCVYYDDDNKAKVTFANAAHWVSKIQWDNYIKPNSREGVVYFPDNMMPVYNAGLINLIEEDGIIIPGIEIKLLNGHTAGNMLPIIHHNNGKLAFMGDLIPVLPSIRLPWVSAYDTSPLISIEEKKAFLVEAVENGIALFFEHDINTECCVLTKTEKGIVADKTPTLREVTQNND</sequence>
<evidence type="ECO:0000313" key="7">
    <source>
        <dbReference type="Proteomes" id="UP000605676"/>
    </source>
</evidence>
<dbReference type="InterPro" id="IPR051013">
    <property type="entry name" value="MBL_superfamily_lactonases"/>
</dbReference>
<dbReference type="Proteomes" id="UP000605676">
    <property type="component" value="Unassembled WGS sequence"/>
</dbReference>
<keyword evidence="2" id="KW-0479">Metal-binding</keyword>
<dbReference type="CDD" id="cd16281">
    <property type="entry name" value="metallo-hydrolase-like_MBL-fold"/>
    <property type="match status" value="1"/>
</dbReference>
<dbReference type="PANTHER" id="PTHR42978:SF6">
    <property type="entry name" value="QUORUM-QUENCHING LACTONASE YTNP-RELATED"/>
    <property type="match status" value="1"/>
</dbReference>
<comment type="caution">
    <text evidence="6">The sequence shown here is derived from an EMBL/GenBank/DDBJ whole genome shotgun (WGS) entry which is preliminary data.</text>
</comment>
<evidence type="ECO:0000256" key="1">
    <source>
        <dbReference type="ARBA" id="ARBA00007749"/>
    </source>
</evidence>
<dbReference type="SMART" id="SM00849">
    <property type="entry name" value="Lactamase_B"/>
    <property type="match status" value="1"/>
</dbReference>
<keyword evidence="3" id="KW-0378">Hydrolase</keyword>
<keyword evidence="4" id="KW-0862">Zinc</keyword>
<evidence type="ECO:0000259" key="5">
    <source>
        <dbReference type="SMART" id="SM00849"/>
    </source>
</evidence>
<dbReference type="SUPFAM" id="SSF56281">
    <property type="entry name" value="Metallo-hydrolase/oxidoreductase"/>
    <property type="match status" value="1"/>
</dbReference>
<dbReference type="Gene3D" id="3.60.15.10">
    <property type="entry name" value="Ribonuclease Z/Hydroxyacylglutathione hydrolase-like"/>
    <property type="match status" value="1"/>
</dbReference>
<dbReference type="EMBL" id="JAENRR010000004">
    <property type="protein sequence ID" value="MBK3516258.1"/>
    <property type="molecule type" value="Genomic_DNA"/>
</dbReference>
<proteinExistence type="inferred from homology"/>
<gene>
    <name evidence="6" type="ORF">JIV24_02825</name>
</gene>
<evidence type="ECO:0000256" key="3">
    <source>
        <dbReference type="ARBA" id="ARBA00022801"/>
    </source>
</evidence>
<evidence type="ECO:0000256" key="4">
    <source>
        <dbReference type="ARBA" id="ARBA00022833"/>
    </source>
</evidence>
<feature type="domain" description="Metallo-beta-lactamase" evidence="5">
    <location>
        <begin position="42"/>
        <end position="251"/>
    </location>
</feature>
<comment type="similarity">
    <text evidence="1">Belongs to the metallo-beta-lactamase superfamily.</text>
</comment>